<accession>A0A6A5YLU7</accession>
<protein>
    <recommendedName>
        <fullName evidence="3">RING-type domain-containing protein</fullName>
    </recommendedName>
</protein>
<dbReference type="EMBL" id="ML977356">
    <property type="protein sequence ID" value="KAF2107191.1"/>
    <property type="molecule type" value="Genomic_DNA"/>
</dbReference>
<evidence type="ECO:0008006" key="3">
    <source>
        <dbReference type="Google" id="ProtNLM"/>
    </source>
</evidence>
<organism evidence="1 2">
    <name type="scientific">Lophiotrema nucula</name>
    <dbReference type="NCBI Taxonomy" id="690887"/>
    <lineage>
        <taxon>Eukaryota</taxon>
        <taxon>Fungi</taxon>
        <taxon>Dikarya</taxon>
        <taxon>Ascomycota</taxon>
        <taxon>Pezizomycotina</taxon>
        <taxon>Dothideomycetes</taxon>
        <taxon>Pleosporomycetidae</taxon>
        <taxon>Pleosporales</taxon>
        <taxon>Lophiotremataceae</taxon>
        <taxon>Lophiotrema</taxon>
    </lineage>
</organism>
<keyword evidence="2" id="KW-1185">Reference proteome</keyword>
<sequence>MANIPVTISDFVAALDQVELSTIDSDTGDVRTAGITSESWTKMCNHLLGKSCLEEWLYRSRWANCPICRQDLNMAETVHKRSRVVYKERYGNLTRRQIFKRDWVELQCLNEIVIFPNWHRRRFFEIWRKELDHSMPTARGQLLKIFRDIAKQHFQTVAELIQLENQLCGSSTSLKSSLQNLPDWYTNGFDCLFDKSYALSPPLFKDLKDLQYYTDLVYTLVAQLETTKNAQTARKGEEADQAIIQPLKQAIMGARRKLITQVRLKCTKLIVFMDPENPTYGEKEHFDFAPAEGPAIMLYPSPDPFPNLPTDEMIHMHWLTTYY</sequence>
<dbReference type="InterPro" id="IPR013083">
    <property type="entry name" value="Znf_RING/FYVE/PHD"/>
</dbReference>
<dbReference type="SUPFAM" id="SSF57850">
    <property type="entry name" value="RING/U-box"/>
    <property type="match status" value="1"/>
</dbReference>
<dbReference type="AlphaFoldDB" id="A0A6A5YLU7"/>
<evidence type="ECO:0000313" key="1">
    <source>
        <dbReference type="EMBL" id="KAF2107191.1"/>
    </source>
</evidence>
<evidence type="ECO:0000313" key="2">
    <source>
        <dbReference type="Proteomes" id="UP000799770"/>
    </source>
</evidence>
<name>A0A6A5YLU7_9PLEO</name>
<gene>
    <name evidence="1" type="ORF">BDV96DRAFT_654039</name>
</gene>
<reference evidence="1" key="1">
    <citation type="journal article" date="2020" name="Stud. Mycol.">
        <title>101 Dothideomycetes genomes: a test case for predicting lifestyles and emergence of pathogens.</title>
        <authorList>
            <person name="Haridas S."/>
            <person name="Albert R."/>
            <person name="Binder M."/>
            <person name="Bloem J."/>
            <person name="Labutti K."/>
            <person name="Salamov A."/>
            <person name="Andreopoulos B."/>
            <person name="Baker S."/>
            <person name="Barry K."/>
            <person name="Bills G."/>
            <person name="Bluhm B."/>
            <person name="Cannon C."/>
            <person name="Castanera R."/>
            <person name="Culley D."/>
            <person name="Daum C."/>
            <person name="Ezra D."/>
            <person name="Gonzalez J."/>
            <person name="Henrissat B."/>
            <person name="Kuo A."/>
            <person name="Liang C."/>
            <person name="Lipzen A."/>
            <person name="Lutzoni F."/>
            <person name="Magnuson J."/>
            <person name="Mondo S."/>
            <person name="Nolan M."/>
            <person name="Ohm R."/>
            <person name="Pangilinan J."/>
            <person name="Park H.-J."/>
            <person name="Ramirez L."/>
            <person name="Alfaro M."/>
            <person name="Sun H."/>
            <person name="Tritt A."/>
            <person name="Yoshinaga Y."/>
            <person name="Zwiers L.-H."/>
            <person name="Turgeon B."/>
            <person name="Goodwin S."/>
            <person name="Spatafora J."/>
            <person name="Crous P."/>
            <person name="Grigoriev I."/>
        </authorList>
    </citation>
    <scope>NUCLEOTIDE SEQUENCE</scope>
    <source>
        <strain evidence="1">CBS 627.86</strain>
    </source>
</reference>
<dbReference type="Proteomes" id="UP000799770">
    <property type="component" value="Unassembled WGS sequence"/>
</dbReference>
<proteinExistence type="predicted"/>
<dbReference type="Gene3D" id="3.30.40.10">
    <property type="entry name" value="Zinc/RING finger domain, C3HC4 (zinc finger)"/>
    <property type="match status" value="1"/>
</dbReference>